<evidence type="ECO:0000313" key="15">
    <source>
        <dbReference type="EMBL" id="NYZ20909.1"/>
    </source>
</evidence>
<dbReference type="GO" id="GO:0004519">
    <property type="term" value="F:endonuclease activity"/>
    <property type="evidence" value="ECO:0007669"/>
    <property type="project" value="UniProtKB-KW"/>
</dbReference>
<evidence type="ECO:0000256" key="7">
    <source>
        <dbReference type="ARBA" id="ARBA00022884"/>
    </source>
</evidence>
<dbReference type="Pfam" id="PF13395">
    <property type="entry name" value="HNH_4"/>
    <property type="match status" value="1"/>
</dbReference>
<dbReference type="HAMAP" id="MF_01480">
    <property type="entry name" value="Cas9"/>
    <property type="match status" value="1"/>
</dbReference>
<dbReference type="Pfam" id="PF18541">
    <property type="entry name" value="RuvC_III"/>
    <property type="match status" value="1"/>
</dbReference>
<sequence>MSIDLGTNSIGWCALNLGHDGPDHAGSPREIRALGSRIFSDGRDPQDKSSLAVARRVARQMRRRRDRYLVRRARLMKALVRFGLMPAAPGERKALEVGTDPYDLRERGLRERLEPFEIGRALFHLNQRRGFKPVRTATRKDEEAGKVKAAVEKLDEAMRAAATPTLGAWFAWRRKRGETIRARLTGKGKDAGYPFYPARRMLEEEFAALWSAQAPHHPALLTDAARQALHDRIFHQRPLKPVPVGKCTLYPEDERAPRALPSVQRLRLLQELANLRITALDLSERPLTMAERDRVVATVLGRTAKPARKPGRILDALSFDKLRALLDQPPGTRFSLESDKRPKLLGDETGARIAAVWGPGWGRLPLAEQDAVVELLLDEPDPTAAIDALTGRWGLDAAAARTLAEDTTLPDYHAAYGRRAVAELLPVMEAESRMDAGGRVRPIRLDEAVKALRGGKDHSDFSSDEALLDRLPYYGRVLERHVAFGTGDPNDPEERRVGRLANPTVHIALNQLRHLVNAVLERYGRPKDIVIELARDLKQSALDRRREEKRQADNQRRNEERKRRIQEVGERPTPRNLLKMRLWEEQVQNGVHFCPYTGQTIGIRLLLSHAVDIDHILPFSVSLDDSAGNKLVCLREANRVKRNQTPWDAFHTDDHVSRGILPWAEILARAESLPRNKRWRFAGDALEKLRQDGGFLARHLNDTRHLSRLAHEYLRRICDDVRVSPGRLTALLRRRWGVDPILDPDRPPPDEGGDAPARKNRQDHRHHALDAVVIGCIDQGMVQRVQTEAARAERDSDAQAEGISRVLKEFADPWPGFRKELKARAATITVSHRPEHGVTGALHKETAYGPVAPAEDGCNLVARKPILGLTKGDVEGVRDVRLRRYLLDRIELRKRDANDFAGQLAKAVEDAAAHPHWAGLRRVRILKKESSPIPIAHGNGRFLKLVLAGDVHHLDIMLRADGRRWVPRWATLFDTHRTRTPDGRAAPPAPAAGERFVMRLHKGDCLKLDHQGRSRIMQVIILEPSTNSVVLIEPHQAKNDRSLHVKVSCDQLRARGARRVTVDLLGRVRVHAHGAPVGIGPASRGREGDP</sequence>
<name>A0ABX2T9B0_9PROT</name>
<evidence type="ECO:0000256" key="11">
    <source>
        <dbReference type="ARBA" id="ARBA00046380"/>
    </source>
</evidence>
<dbReference type="RefSeq" id="WP_180287639.1">
    <property type="nucleotide sequence ID" value="NZ_JABFFR010000011.1"/>
</dbReference>
<feature type="active site" description="For RuvC-like nuclease domain" evidence="12">
    <location>
        <position position="4"/>
    </location>
</feature>
<feature type="active site" description="Proton acceptor for HNH nuclease domain" evidence="12">
    <location>
        <position position="615"/>
    </location>
</feature>
<evidence type="ECO:0000259" key="14">
    <source>
        <dbReference type="PROSITE" id="PS51749"/>
    </source>
</evidence>
<dbReference type="InterPro" id="IPR041383">
    <property type="entry name" value="RuvC_III"/>
</dbReference>
<keyword evidence="3" id="KW-0479">Metal-binding</keyword>
<organism evidence="15 16">
    <name type="scientific">Azospirillum oleiclasticum</name>
    <dbReference type="NCBI Taxonomy" id="2735135"/>
    <lineage>
        <taxon>Bacteria</taxon>
        <taxon>Pseudomonadati</taxon>
        <taxon>Pseudomonadota</taxon>
        <taxon>Alphaproteobacteria</taxon>
        <taxon>Rhodospirillales</taxon>
        <taxon>Azospirillaceae</taxon>
        <taxon>Azospirillum</taxon>
    </lineage>
</organism>
<comment type="caution">
    <text evidence="12">Lacks conserved residue(s) required for the propagation of feature annotation.</text>
</comment>
<reference evidence="15 16" key="1">
    <citation type="submission" date="2020-05" db="EMBL/GenBank/DDBJ databases">
        <title>Azospirillum oleiclasticum sp. nov, a nitrogen-fixing and heavy crude oil-emulsifying bacterium isolated from the crude oil of Yumen Oilfield.</title>
        <authorList>
            <person name="Wu D."/>
            <person name="Cai M."/>
            <person name="Zhang X."/>
        </authorList>
    </citation>
    <scope>NUCLEOTIDE SEQUENCE [LARGE SCALE GENOMIC DNA]</scope>
    <source>
        <strain evidence="15 16">ROY-1-1-2</strain>
    </source>
</reference>
<protein>
    <recommendedName>
        <fullName evidence="12">CRISPR-associated endonuclease Cas9</fullName>
        <ecNumber evidence="12">3.1.-.-</ecNumber>
    </recommendedName>
</protein>
<accession>A0ABX2T9B0</accession>
<feature type="region of interest" description="Disordered" evidence="13">
    <location>
        <begin position="739"/>
        <end position="764"/>
    </location>
</feature>
<keyword evidence="2 12" id="KW-0540">Nuclease</keyword>
<evidence type="ECO:0000256" key="3">
    <source>
        <dbReference type="ARBA" id="ARBA00022723"/>
    </source>
</evidence>
<dbReference type="Gene3D" id="3.30.420.10">
    <property type="entry name" value="Ribonuclease H-like superfamily/Ribonuclease H"/>
    <property type="match status" value="3"/>
</dbReference>
<dbReference type="EMBL" id="JABFDB010000009">
    <property type="protein sequence ID" value="NYZ20909.1"/>
    <property type="molecule type" value="Genomic_DNA"/>
</dbReference>
<keyword evidence="4 12" id="KW-0255">Endonuclease</keyword>
<evidence type="ECO:0000256" key="2">
    <source>
        <dbReference type="ARBA" id="ARBA00022722"/>
    </source>
</evidence>
<evidence type="ECO:0000256" key="6">
    <source>
        <dbReference type="ARBA" id="ARBA00022842"/>
    </source>
</evidence>
<comment type="similarity">
    <text evidence="12">Belongs to the CRISPR-associated Cas9 family.</text>
</comment>
<keyword evidence="16" id="KW-1185">Reference proteome</keyword>
<dbReference type="InterPro" id="IPR028629">
    <property type="entry name" value="Cas9"/>
</dbReference>
<feature type="domain" description="HNH Cas9-type" evidence="14">
    <location>
        <begin position="540"/>
        <end position="700"/>
    </location>
</feature>
<evidence type="ECO:0000256" key="9">
    <source>
        <dbReference type="ARBA" id="ARBA00023125"/>
    </source>
</evidence>
<keyword evidence="5 12" id="KW-0378">Hydrolase</keyword>
<feature type="region of interest" description="Disordered" evidence="13">
    <location>
        <begin position="543"/>
        <end position="570"/>
    </location>
</feature>
<dbReference type="EC" id="3.1.-.-" evidence="12"/>
<comment type="cofactor">
    <cofactor evidence="1">
        <name>Mg(2+)</name>
        <dbReference type="ChEBI" id="CHEBI:18420"/>
    </cofactor>
</comment>
<proteinExistence type="inferred from homology"/>
<evidence type="ECO:0000256" key="1">
    <source>
        <dbReference type="ARBA" id="ARBA00001946"/>
    </source>
</evidence>
<dbReference type="PROSITE" id="PS51749">
    <property type="entry name" value="HNH_CAS9"/>
    <property type="match status" value="1"/>
</dbReference>
<evidence type="ECO:0000256" key="4">
    <source>
        <dbReference type="ARBA" id="ARBA00022759"/>
    </source>
</evidence>
<keyword evidence="7 12" id="KW-0694">RNA-binding</keyword>
<dbReference type="Pfam" id="PF18470">
    <property type="entry name" value="Cas9_a"/>
    <property type="match status" value="1"/>
</dbReference>
<comment type="caution">
    <text evidence="15">The sequence shown here is derived from an EMBL/GenBank/DDBJ whole genome shotgun (WGS) entry which is preliminary data.</text>
</comment>
<evidence type="ECO:0000256" key="8">
    <source>
        <dbReference type="ARBA" id="ARBA00023118"/>
    </source>
</evidence>
<evidence type="ECO:0000313" key="16">
    <source>
        <dbReference type="Proteomes" id="UP000584642"/>
    </source>
</evidence>
<comment type="subunit">
    <text evidence="11 12">Monomer. Binds crRNA and tracrRNA.</text>
</comment>
<dbReference type="InterPro" id="IPR033114">
    <property type="entry name" value="HNH_CAS9"/>
</dbReference>
<evidence type="ECO:0000256" key="5">
    <source>
        <dbReference type="ARBA" id="ARBA00022801"/>
    </source>
</evidence>
<dbReference type="NCBIfam" id="TIGR01865">
    <property type="entry name" value="cas_Csn1"/>
    <property type="match status" value="1"/>
</dbReference>
<keyword evidence="8 12" id="KW-0051">Antiviral defense</keyword>
<dbReference type="InterPro" id="IPR003615">
    <property type="entry name" value="HNH_nuc"/>
</dbReference>
<gene>
    <name evidence="12 15" type="primary">cas9</name>
    <name evidence="15" type="ORF">HND93_14440</name>
</gene>
<keyword evidence="9 12" id="KW-0238">DNA-binding</keyword>
<evidence type="ECO:0000256" key="13">
    <source>
        <dbReference type="SAM" id="MobiDB-lite"/>
    </source>
</evidence>
<comment type="domain">
    <text evidence="12">Has 2 endonuclease domains. The discontinuous RuvC-like domain cleaves the target DNA noncomplementary to crRNA while the HNH nuclease domain cleaves the target DNA complementary to crRNA.</text>
</comment>
<evidence type="ECO:0000256" key="10">
    <source>
        <dbReference type="ARBA" id="ARBA00023211"/>
    </source>
</evidence>
<dbReference type="Proteomes" id="UP000584642">
    <property type="component" value="Unassembled WGS sequence"/>
</dbReference>
<evidence type="ECO:0000256" key="12">
    <source>
        <dbReference type="HAMAP-Rule" id="MF_01480"/>
    </source>
</evidence>
<comment type="function">
    <text evidence="12">CRISPR (clustered regularly interspaced short palindromic repeat) is an adaptive immune system that provides protection against mobile genetic elements (viruses, transposable elements and conjugative plasmids). CRISPR clusters contain spacers, sequences complementary to antecedent mobile elements, and target invading nucleic acids. CRISPR clusters are transcribed and processed into CRISPR RNA (crRNA). In type II CRISPR systems correct processing of pre-crRNA requires a trans-encoded small RNA (tracrRNA), endogenous ribonuclease 3 (rnc) and this protein. The tracrRNA serves as a guide for ribonuclease 3-aided processing of pre-crRNA. Subsequently Cas9/crRNA/tracrRNA endonucleolytically cleaves linear or circular dsDNA target complementary to the spacer; Cas9 is inactive in the absence of the 2 guide RNAs (gRNA). Cas9 recognizes the protospacer adjacent motif (PAM) in the CRISPR repeat sequences to help distinguish self versus nonself, as targets within the bacterial CRISPR locus do not have PAMs. PAM recognition is also required for catalytic activity.</text>
</comment>
<keyword evidence="6" id="KW-0460">Magnesium</keyword>
<dbReference type="InterPro" id="IPR036397">
    <property type="entry name" value="RNaseH_sf"/>
</dbReference>
<dbReference type="InterPro" id="IPR040619">
    <property type="entry name" value="Cas9_alpha-helical_lobe"/>
</dbReference>
<keyword evidence="10" id="KW-0464">Manganese</keyword>